<dbReference type="PANTHER" id="PTHR10357">
    <property type="entry name" value="ALPHA-AMYLASE FAMILY MEMBER"/>
    <property type="match status" value="1"/>
</dbReference>
<comment type="similarity">
    <text evidence="1">Belongs to the glycosyl hydrolase 13 family.</text>
</comment>
<dbReference type="Gene3D" id="3.20.20.80">
    <property type="entry name" value="Glycosidases"/>
    <property type="match status" value="1"/>
</dbReference>
<feature type="compositionally biased region" description="Basic and acidic residues" evidence="6">
    <location>
        <begin position="102"/>
        <end position="112"/>
    </location>
</feature>
<dbReference type="eggNOG" id="COG0366">
    <property type="taxonomic scope" value="Bacteria"/>
</dbReference>
<dbReference type="InterPro" id="IPR013784">
    <property type="entry name" value="Carb-bd-like_fold"/>
</dbReference>
<feature type="region of interest" description="Disordered" evidence="6">
    <location>
        <begin position="88"/>
        <end position="113"/>
    </location>
</feature>
<organism evidence="8 9">
    <name type="scientific">Streptomyces glaucescens</name>
    <dbReference type="NCBI Taxonomy" id="1907"/>
    <lineage>
        <taxon>Bacteria</taxon>
        <taxon>Bacillati</taxon>
        <taxon>Actinomycetota</taxon>
        <taxon>Actinomycetes</taxon>
        <taxon>Kitasatosporales</taxon>
        <taxon>Streptomycetaceae</taxon>
        <taxon>Streptomyces</taxon>
    </lineage>
</organism>
<feature type="compositionally biased region" description="Basic residues" evidence="6">
    <location>
        <begin position="735"/>
        <end position="746"/>
    </location>
</feature>
<feature type="region of interest" description="Disordered" evidence="6">
    <location>
        <begin position="715"/>
        <end position="746"/>
    </location>
</feature>
<dbReference type="InterPro" id="IPR017853">
    <property type="entry name" value="GH"/>
</dbReference>
<dbReference type="SUPFAM" id="SSF49452">
    <property type="entry name" value="Starch-binding domain-like"/>
    <property type="match status" value="2"/>
</dbReference>
<dbReference type="InterPro" id="IPR040671">
    <property type="entry name" value="Pullulanase_N2"/>
</dbReference>
<dbReference type="Gene3D" id="2.60.40.1180">
    <property type="entry name" value="Golgi alpha-mannosidase II"/>
    <property type="match status" value="1"/>
</dbReference>
<dbReference type="Pfam" id="PF00128">
    <property type="entry name" value="Alpha-amylase"/>
    <property type="match status" value="1"/>
</dbReference>
<dbReference type="GO" id="GO:0016798">
    <property type="term" value="F:hydrolase activity, acting on glycosyl bonds"/>
    <property type="evidence" value="ECO:0007669"/>
    <property type="project" value="UniProtKB-KW"/>
</dbReference>
<dbReference type="Pfam" id="PF17967">
    <property type="entry name" value="Pullulanase_N2"/>
    <property type="match status" value="1"/>
</dbReference>
<evidence type="ECO:0000256" key="5">
    <source>
        <dbReference type="ARBA" id="ARBA00023295"/>
    </source>
</evidence>
<dbReference type="Proteomes" id="UP000029482">
    <property type="component" value="Chromosome"/>
</dbReference>
<dbReference type="eggNOG" id="COG1523">
    <property type="taxonomic scope" value="Bacteria"/>
</dbReference>
<dbReference type="CDD" id="cd11339">
    <property type="entry name" value="AmyAc_bac_CMD_like_2"/>
    <property type="match status" value="1"/>
</dbReference>
<dbReference type="SUPFAM" id="SSF51445">
    <property type="entry name" value="(Trans)glycosidases"/>
    <property type="match status" value="1"/>
</dbReference>
<keyword evidence="5" id="KW-0326">Glycosidase</keyword>
<keyword evidence="3" id="KW-0378">Hydrolase</keyword>
<sequence>MHEVVTPLAGEEKKGPMTRLPFRRATARISAVALSLSVLAALPTAAPPADAAPPRPPSDRALARTPARPAPSREQFYLALPDRFANGSTANDRGGLTGDRSATGHDPTDKRFYQGGDLRGLIEKLDYIKGLGTTAIWMAPVFKNKPVQTTGGTEMAGYHGYSITDFTQVDPHFGTNAELAELVDKAHAQGMKVFFDVITNHTADTIDYAEQEYGYRSKGAYPYLDTDGRPFDDSAGTARADEKGLPYTPRNRTGEHDTKVPAWLNDPAMYHNRGDSTFAGESALYGDFIGNDDLWTERPEVVEGMERIYRTWVKDFGIDGFRVDTAKNVNMAFWTQWATALDAYAARQGKPDFFIFAEAFSADPVVMAPYLTEGRLDATLDFPLQAALRNYASRGGPTRDLAHVLAQDYRYTTDKANAYGEVTFLGSHDMGRIGSFVSQDNPGADDAELLRRDRFAHELLFLSRGNPVVYAGDEQGFTGPAGDVYSRQTLFASQVPEYLDDDQIGTERTHASDAYDPAHPLYRSVAALSRLTKRHPALRDGVQQERYADEGAGVYAFSRTDPRRRVEYVVAVNNAERVRSVRVPTYAAGMGFRGVYGSSARVTSGRDGKVPVVVPPLSAVVLKAVRPLGLPVAGPSVSVRAPAAGATGDVEVAASVDAGPLSRVVFAAQVGDGPWRTLGSADHAPYKVTQHLPDTVRAGTALRYKAVVVDSAGRTASATATTTAGQPPAAERPTAKRHHAVVHHRRADGDYDGLRLRTADGTTAPFIGRDAYGAFAWITPGTGTGTIRFTVEKDGVAEGPERAFDFAATGEVWTEENSTAVRTARPKAAYPPPDGTKAVLHYHRPDGDYEGWGLHTWTGSADPPEWNDPIPPVRQDSFGLVFEVRLDDGAASLSYILHKREEKDVPVDEALDFSLYGHEVWRVAGDPAYLTPSPGGAFGLDLGTSEATWIGDDTVVWAGEGTGVASQQLVYATEGDLTLEDGALSDEGRWLRLVPAELTEAQKSRYPQHAQGSAFRVDPRDRDRIGQALQSRLIATQRADSGALLGATGVRIEGTQPEGTDK</sequence>
<evidence type="ECO:0000256" key="3">
    <source>
        <dbReference type="ARBA" id="ARBA00022801"/>
    </source>
</evidence>
<dbReference type="Gene3D" id="2.60.40.1130">
    <property type="entry name" value="Rab geranylgeranyltransferase alpha-subunit, insert domain"/>
    <property type="match status" value="1"/>
</dbReference>
<dbReference type="SMART" id="SM00642">
    <property type="entry name" value="Aamy"/>
    <property type="match status" value="1"/>
</dbReference>
<dbReference type="HOGENOM" id="CLU_289000_0_0_11"/>
<dbReference type="GO" id="GO:0030246">
    <property type="term" value="F:carbohydrate binding"/>
    <property type="evidence" value="ECO:0007669"/>
    <property type="project" value="InterPro"/>
</dbReference>
<dbReference type="InterPro" id="IPR014756">
    <property type="entry name" value="Ig_E-set"/>
</dbReference>
<dbReference type="AlphaFoldDB" id="A0A089YRC5"/>
<keyword evidence="2" id="KW-0732">Signal</keyword>
<dbReference type="CDD" id="cd10315">
    <property type="entry name" value="CBM41_pullulanase"/>
    <property type="match status" value="2"/>
</dbReference>
<feature type="compositionally biased region" description="Low complexity" evidence="6">
    <location>
        <begin position="715"/>
        <end position="729"/>
    </location>
</feature>
<keyword evidence="9" id="KW-1185">Reference proteome</keyword>
<dbReference type="InterPro" id="IPR005323">
    <property type="entry name" value="CBM41_pullulanase"/>
</dbReference>
<reference evidence="9" key="1">
    <citation type="journal article" date="2015" name="J. Biotechnol.">
        <title>Complete genome sequence of the actinobacterium Streptomyces glaucescens GLA.O (DSM 40922) consisting of a linear chromosome and one linear plasmid.</title>
        <authorList>
            <person name="Ortseifen V."/>
            <person name="Winkler A."/>
            <person name="Albersmeier A."/>
            <person name="Wendler S."/>
            <person name="Puhler A."/>
            <person name="Kalinowski J."/>
            <person name="Ruckert C."/>
        </authorList>
    </citation>
    <scope>NUCLEOTIDE SEQUENCE [LARGE SCALE GENOMIC DNA]</scope>
    <source>
        <strain evidence="9">DSM 40922 / GLA O</strain>
    </source>
</reference>
<evidence type="ECO:0000313" key="8">
    <source>
        <dbReference type="EMBL" id="AIR96215.1"/>
    </source>
</evidence>
<protein>
    <submittedName>
        <fullName evidence="8">Putative acarbose-resistent alpha-amylase</fullName>
    </submittedName>
</protein>
<feature type="domain" description="Glycosyl hydrolase family 13 catalytic" evidence="7">
    <location>
        <begin position="78"/>
        <end position="532"/>
    </location>
</feature>
<evidence type="ECO:0000256" key="6">
    <source>
        <dbReference type="SAM" id="MobiDB-lite"/>
    </source>
</evidence>
<dbReference type="InterPro" id="IPR006047">
    <property type="entry name" value="GH13_cat_dom"/>
</dbReference>
<evidence type="ECO:0000259" key="7">
    <source>
        <dbReference type="SMART" id="SM00642"/>
    </source>
</evidence>
<evidence type="ECO:0000256" key="4">
    <source>
        <dbReference type="ARBA" id="ARBA00022837"/>
    </source>
</evidence>
<gene>
    <name evidence="8" type="primary">gacZ1</name>
    <name evidence="8" type="ORF">SGLAU_00935</name>
</gene>
<dbReference type="EMBL" id="CP009438">
    <property type="protein sequence ID" value="AIR96215.1"/>
    <property type="molecule type" value="Genomic_DNA"/>
</dbReference>
<accession>A0A089YRC5</accession>
<dbReference type="KEGG" id="sgu:SGLAU_00935"/>
<evidence type="ECO:0000256" key="1">
    <source>
        <dbReference type="ARBA" id="ARBA00008061"/>
    </source>
</evidence>
<dbReference type="GO" id="GO:0005975">
    <property type="term" value="P:carbohydrate metabolic process"/>
    <property type="evidence" value="ECO:0007669"/>
    <property type="project" value="InterPro"/>
</dbReference>
<dbReference type="Pfam" id="PF03714">
    <property type="entry name" value="PUD"/>
    <property type="match status" value="2"/>
</dbReference>
<feature type="region of interest" description="Disordered" evidence="6">
    <location>
        <begin position="46"/>
        <end position="71"/>
    </location>
</feature>
<dbReference type="Gene3D" id="2.60.40.1110">
    <property type="match status" value="2"/>
</dbReference>
<dbReference type="STRING" id="1907.SGLAU_00935"/>
<evidence type="ECO:0000256" key="2">
    <source>
        <dbReference type="ARBA" id="ARBA00022729"/>
    </source>
</evidence>
<name>A0A089YRC5_STRGA</name>
<dbReference type="PANTHER" id="PTHR10357:SF209">
    <property type="entry name" value="PERIPLASMIC ALPHA-AMYLASE"/>
    <property type="match status" value="1"/>
</dbReference>
<evidence type="ECO:0000313" key="9">
    <source>
        <dbReference type="Proteomes" id="UP000029482"/>
    </source>
</evidence>
<dbReference type="SUPFAM" id="SSF81296">
    <property type="entry name" value="E set domains"/>
    <property type="match status" value="1"/>
</dbReference>
<proteinExistence type="inferred from homology"/>
<dbReference type="InterPro" id="IPR013780">
    <property type="entry name" value="Glyco_hydro_b"/>
</dbReference>
<keyword evidence="4" id="KW-0106">Calcium</keyword>
<dbReference type="SUPFAM" id="SSF51011">
    <property type="entry name" value="Glycosyl hydrolase domain"/>
    <property type="match status" value="1"/>
</dbReference>
<feature type="region of interest" description="Disordered" evidence="6">
    <location>
        <begin position="231"/>
        <end position="259"/>
    </location>
</feature>